<evidence type="ECO:0000256" key="9">
    <source>
        <dbReference type="ARBA" id="ARBA00047944"/>
    </source>
</evidence>
<evidence type="ECO:0000256" key="5">
    <source>
        <dbReference type="ARBA" id="ARBA00022603"/>
    </source>
</evidence>
<evidence type="ECO:0000313" key="14">
    <source>
        <dbReference type="Proteomes" id="UP000594749"/>
    </source>
</evidence>
<protein>
    <recommendedName>
        <fullName evidence="10">Ribosomal RNA small subunit methyltransferase E</fullName>
        <ecNumber evidence="10">2.1.1.193</ecNumber>
    </recommendedName>
</protein>
<evidence type="ECO:0000256" key="4">
    <source>
        <dbReference type="ARBA" id="ARBA00022552"/>
    </source>
</evidence>
<comment type="catalytic activity">
    <reaction evidence="9 10">
        <text>uridine(1498) in 16S rRNA + S-adenosyl-L-methionine = N(3)-methyluridine(1498) in 16S rRNA + S-adenosyl-L-homocysteine + H(+)</text>
        <dbReference type="Rhea" id="RHEA:42920"/>
        <dbReference type="Rhea" id="RHEA-COMP:10283"/>
        <dbReference type="Rhea" id="RHEA-COMP:10284"/>
        <dbReference type="ChEBI" id="CHEBI:15378"/>
        <dbReference type="ChEBI" id="CHEBI:57856"/>
        <dbReference type="ChEBI" id="CHEBI:59789"/>
        <dbReference type="ChEBI" id="CHEBI:65315"/>
        <dbReference type="ChEBI" id="CHEBI:74502"/>
        <dbReference type="EC" id="2.1.1.193"/>
    </reaction>
</comment>
<evidence type="ECO:0000256" key="7">
    <source>
        <dbReference type="ARBA" id="ARBA00022691"/>
    </source>
</evidence>
<dbReference type="SUPFAM" id="SSF75217">
    <property type="entry name" value="alpha/beta knot"/>
    <property type="match status" value="1"/>
</dbReference>
<evidence type="ECO:0000313" key="13">
    <source>
        <dbReference type="EMBL" id="QOQ87781.1"/>
    </source>
</evidence>
<dbReference type="InterPro" id="IPR029028">
    <property type="entry name" value="Alpha/beta_knot_MTases"/>
</dbReference>
<dbReference type="GO" id="GO:0070475">
    <property type="term" value="P:rRNA base methylation"/>
    <property type="evidence" value="ECO:0007669"/>
    <property type="project" value="TreeGrafter"/>
</dbReference>
<dbReference type="Pfam" id="PF04452">
    <property type="entry name" value="Methyltrans_RNA"/>
    <property type="match status" value="1"/>
</dbReference>
<keyword evidence="5 10" id="KW-0489">Methyltransferase</keyword>
<feature type="domain" description="Ribosomal RNA small subunit methyltransferase E PUA-like" evidence="12">
    <location>
        <begin position="16"/>
        <end position="61"/>
    </location>
</feature>
<evidence type="ECO:0000256" key="1">
    <source>
        <dbReference type="ARBA" id="ARBA00004496"/>
    </source>
</evidence>
<dbReference type="EC" id="2.1.1.193" evidence="10"/>
<accession>A0A7M1LHH6</accession>
<dbReference type="RefSeq" id="WP_025802439.1">
    <property type="nucleotide sequence ID" value="NZ_CP053842.1"/>
</dbReference>
<keyword evidence="7 10" id="KW-0949">S-adenosyl-L-methionine</keyword>
<dbReference type="InterPro" id="IPR029026">
    <property type="entry name" value="tRNA_m1G_MTases_N"/>
</dbReference>
<dbReference type="PANTHER" id="PTHR30027:SF3">
    <property type="entry name" value="16S RRNA (URACIL(1498)-N(3))-METHYLTRANSFERASE"/>
    <property type="match status" value="1"/>
</dbReference>
<evidence type="ECO:0000256" key="3">
    <source>
        <dbReference type="ARBA" id="ARBA00022490"/>
    </source>
</evidence>
<dbReference type="GO" id="GO:0070042">
    <property type="term" value="F:rRNA (uridine-N3-)-methyltransferase activity"/>
    <property type="evidence" value="ECO:0007669"/>
    <property type="project" value="TreeGrafter"/>
</dbReference>
<dbReference type="InterPro" id="IPR006700">
    <property type="entry name" value="RsmE"/>
</dbReference>
<dbReference type="Pfam" id="PF20260">
    <property type="entry name" value="PUA_4"/>
    <property type="match status" value="1"/>
</dbReference>
<feature type="domain" description="Ribosomal RNA small subunit methyltransferase E methyltransferase" evidence="11">
    <location>
        <begin position="74"/>
        <end position="214"/>
    </location>
</feature>
<keyword evidence="6 10" id="KW-0808">Transferase</keyword>
<evidence type="ECO:0000256" key="2">
    <source>
        <dbReference type="ARBA" id="ARBA00005528"/>
    </source>
</evidence>
<dbReference type="OrthoDB" id="9815641at2"/>
<evidence type="ECO:0000259" key="12">
    <source>
        <dbReference type="Pfam" id="PF20260"/>
    </source>
</evidence>
<evidence type="ECO:0000256" key="8">
    <source>
        <dbReference type="ARBA" id="ARBA00025699"/>
    </source>
</evidence>
<evidence type="ECO:0000256" key="6">
    <source>
        <dbReference type="ARBA" id="ARBA00022679"/>
    </source>
</evidence>
<organism evidence="13 14">
    <name type="scientific">Campylobacter corcagiensis</name>
    <dbReference type="NCBI Taxonomy" id="1448857"/>
    <lineage>
        <taxon>Bacteria</taxon>
        <taxon>Pseudomonadati</taxon>
        <taxon>Campylobacterota</taxon>
        <taxon>Epsilonproteobacteria</taxon>
        <taxon>Campylobacterales</taxon>
        <taxon>Campylobacteraceae</taxon>
        <taxon>Campylobacter</taxon>
    </lineage>
</organism>
<name>A0A7M1LHH6_9BACT</name>
<dbReference type="GO" id="GO:0005737">
    <property type="term" value="C:cytoplasm"/>
    <property type="evidence" value="ECO:0007669"/>
    <property type="project" value="UniProtKB-SubCell"/>
</dbReference>
<dbReference type="PANTHER" id="PTHR30027">
    <property type="entry name" value="RIBOSOMAL RNA SMALL SUBUNIT METHYLTRANSFERASE E"/>
    <property type="match status" value="1"/>
</dbReference>
<comment type="similarity">
    <text evidence="2 10">Belongs to the RNA methyltransferase RsmE family.</text>
</comment>
<dbReference type="InterPro" id="IPR046886">
    <property type="entry name" value="RsmE_MTase_dom"/>
</dbReference>
<gene>
    <name evidence="13" type="ORF">IMC76_02940</name>
</gene>
<dbReference type="EMBL" id="CP063078">
    <property type="protein sequence ID" value="QOQ87781.1"/>
    <property type="molecule type" value="Genomic_DNA"/>
</dbReference>
<dbReference type="InterPro" id="IPR046887">
    <property type="entry name" value="RsmE_PUA-like"/>
</dbReference>
<evidence type="ECO:0000259" key="11">
    <source>
        <dbReference type="Pfam" id="PF04452"/>
    </source>
</evidence>
<keyword evidence="4 10" id="KW-0698">rRNA processing</keyword>
<comment type="function">
    <text evidence="8 10">Specifically methylates the N3 position of the uracil ring of uridine 1498 (m3U1498) in 16S rRNA. Acts on the fully assembled 30S ribosomal subunit.</text>
</comment>
<dbReference type="PIRSF" id="PIRSF015601">
    <property type="entry name" value="MTase_slr0722"/>
    <property type="match status" value="1"/>
</dbReference>
<dbReference type="NCBIfam" id="TIGR00046">
    <property type="entry name" value="RsmE family RNA methyltransferase"/>
    <property type="match status" value="1"/>
</dbReference>
<sequence>MVFLYSKDCGDESLIIDGEQFKHLKARRLSVGDRQDVRNLKDGYNYIYEIKSMDRKSANLDLVFKSSSYDFASDITIAWAVVEASVVEKTLPCLNELGVKKLCLVYSEFSQRDTKFSTERLKRILINSSQQCGRNSIMDIEIFENIKNFKAKFNNICLVDFEGENLNNAKVDEVLFIGPEGGFSKREKSEFKSYSLGLKSILRSNTAIIATASKMILF</sequence>
<dbReference type="Gene3D" id="3.40.1280.10">
    <property type="match status" value="1"/>
</dbReference>
<evidence type="ECO:0000256" key="10">
    <source>
        <dbReference type="PIRNR" id="PIRNR015601"/>
    </source>
</evidence>
<proteinExistence type="inferred from homology"/>
<dbReference type="NCBIfam" id="NF008695">
    <property type="entry name" value="PRK11713.3-3"/>
    <property type="match status" value="1"/>
</dbReference>
<keyword evidence="3 10" id="KW-0963">Cytoplasm</keyword>
<reference evidence="13 14" key="1">
    <citation type="submission" date="2020-10" db="EMBL/GenBank/DDBJ databases">
        <title>Campylobacter and Helicobacter PacBio genomes.</title>
        <authorList>
            <person name="Lane C."/>
        </authorList>
    </citation>
    <scope>NUCLEOTIDE SEQUENCE [LARGE SCALE GENOMIC DNA]</scope>
    <source>
        <strain evidence="13 14">2016D-0077</strain>
    </source>
</reference>
<dbReference type="CDD" id="cd18084">
    <property type="entry name" value="RsmE-like"/>
    <property type="match status" value="1"/>
</dbReference>
<comment type="subcellular location">
    <subcellularLocation>
        <location evidence="1 10">Cytoplasm</location>
    </subcellularLocation>
</comment>
<dbReference type="Proteomes" id="UP000594749">
    <property type="component" value="Chromosome"/>
</dbReference>
<keyword evidence="14" id="KW-1185">Reference proteome</keyword>
<dbReference type="AlphaFoldDB" id="A0A7M1LHH6"/>